<dbReference type="Proteomes" id="UP000218238">
    <property type="component" value="Unassembled WGS sequence"/>
</dbReference>
<dbReference type="AlphaFoldDB" id="A0A2A2TPH8"/>
<dbReference type="EMBL" id="NTFS01000011">
    <property type="protein sequence ID" value="PAX60411.1"/>
    <property type="molecule type" value="Genomic_DNA"/>
</dbReference>
<reference evidence="1 2" key="1">
    <citation type="submission" date="2017-08" db="EMBL/GenBank/DDBJ databases">
        <title>Draft genome sequence of filamentous cyanobacterium Calothrix elsteri CCALA 953.</title>
        <authorList>
            <person name="Gagunashvili A.N."/>
            <person name="Elster J."/>
            <person name="Andresson O.S."/>
        </authorList>
    </citation>
    <scope>NUCLEOTIDE SEQUENCE [LARGE SCALE GENOMIC DNA]</scope>
    <source>
        <strain evidence="1 2">CCALA 953</strain>
    </source>
</reference>
<accession>A0A2A2TPH8</accession>
<evidence type="ECO:0000313" key="2">
    <source>
        <dbReference type="Proteomes" id="UP000218238"/>
    </source>
</evidence>
<gene>
    <name evidence="1" type="ORF">CK510_01930</name>
</gene>
<organism evidence="1 2">
    <name type="scientific">Brunnivagina elsteri CCALA 953</name>
    <dbReference type="NCBI Taxonomy" id="987040"/>
    <lineage>
        <taxon>Bacteria</taxon>
        <taxon>Bacillati</taxon>
        <taxon>Cyanobacteriota</taxon>
        <taxon>Cyanophyceae</taxon>
        <taxon>Nostocales</taxon>
        <taxon>Calotrichaceae</taxon>
        <taxon>Brunnivagina</taxon>
    </lineage>
</organism>
<comment type="caution">
    <text evidence="1">The sequence shown here is derived from an EMBL/GenBank/DDBJ whole genome shotgun (WGS) entry which is preliminary data.</text>
</comment>
<proteinExistence type="predicted"/>
<name>A0A2A2TPH8_9CYAN</name>
<evidence type="ECO:0000313" key="1">
    <source>
        <dbReference type="EMBL" id="PAX60411.1"/>
    </source>
</evidence>
<keyword evidence="2" id="KW-1185">Reference proteome</keyword>
<protein>
    <submittedName>
        <fullName evidence="1">Uncharacterized protein</fullName>
    </submittedName>
</protein>
<sequence>MYAVNGFSMIAKSYASAICKGRKTNFIYPSGKAASPETNVAFKTNRDNVLVRKNIRVFQSFNQNKYL</sequence>